<reference evidence="2 3" key="1">
    <citation type="journal article" date="2021" name="Nat. Commun.">
        <title>Genetic determinants of endophytism in the Arabidopsis root mycobiome.</title>
        <authorList>
            <person name="Mesny F."/>
            <person name="Miyauchi S."/>
            <person name="Thiergart T."/>
            <person name="Pickel B."/>
            <person name="Atanasova L."/>
            <person name="Karlsson M."/>
            <person name="Huettel B."/>
            <person name="Barry K.W."/>
            <person name="Haridas S."/>
            <person name="Chen C."/>
            <person name="Bauer D."/>
            <person name="Andreopoulos W."/>
            <person name="Pangilinan J."/>
            <person name="LaButti K."/>
            <person name="Riley R."/>
            <person name="Lipzen A."/>
            <person name="Clum A."/>
            <person name="Drula E."/>
            <person name="Henrissat B."/>
            <person name="Kohler A."/>
            <person name="Grigoriev I.V."/>
            <person name="Martin F.M."/>
            <person name="Hacquard S."/>
        </authorList>
    </citation>
    <scope>NUCLEOTIDE SEQUENCE [LARGE SCALE GENOMIC DNA]</scope>
    <source>
        <strain evidence="2 3">MPI-CAGE-CH-0241</strain>
    </source>
</reference>
<comment type="caution">
    <text evidence="2">The sequence shown here is derived from an EMBL/GenBank/DDBJ whole genome shotgun (WGS) entry which is preliminary data.</text>
</comment>
<feature type="signal peptide" evidence="1">
    <location>
        <begin position="1"/>
        <end position="19"/>
    </location>
</feature>
<evidence type="ECO:0000256" key="1">
    <source>
        <dbReference type="SAM" id="SignalP"/>
    </source>
</evidence>
<organism evidence="2 3">
    <name type="scientific">Thelonectria olida</name>
    <dbReference type="NCBI Taxonomy" id="1576542"/>
    <lineage>
        <taxon>Eukaryota</taxon>
        <taxon>Fungi</taxon>
        <taxon>Dikarya</taxon>
        <taxon>Ascomycota</taxon>
        <taxon>Pezizomycotina</taxon>
        <taxon>Sordariomycetes</taxon>
        <taxon>Hypocreomycetidae</taxon>
        <taxon>Hypocreales</taxon>
        <taxon>Nectriaceae</taxon>
        <taxon>Thelonectria</taxon>
    </lineage>
</organism>
<dbReference type="OrthoDB" id="4990789at2759"/>
<protein>
    <submittedName>
        <fullName evidence="2">Uncharacterized protein</fullName>
    </submittedName>
</protein>
<evidence type="ECO:0000313" key="3">
    <source>
        <dbReference type="Proteomes" id="UP000777438"/>
    </source>
</evidence>
<feature type="chain" id="PRO_5040478801" evidence="1">
    <location>
        <begin position="20"/>
        <end position="514"/>
    </location>
</feature>
<proteinExistence type="predicted"/>
<keyword evidence="1" id="KW-0732">Signal</keyword>
<name>A0A9P8W0E9_9HYPO</name>
<evidence type="ECO:0000313" key="2">
    <source>
        <dbReference type="EMBL" id="KAH6886864.1"/>
    </source>
</evidence>
<dbReference type="Proteomes" id="UP000777438">
    <property type="component" value="Unassembled WGS sequence"/>
</dbReference>
<gene>
    <name evidence="2" type="ORF">B0T10DRAFT_515723</name>
</gene>
<sequence length="514" mass="57088">MQLSYLTLLAWVAAHPVIAGPLDDICNAVEGVISCDRTIQRPIGSEPVYCDETPDTPCGVHILTEEIDICTAINNAMTDSEFVDNAPAICDCLAMAINDQDLKDVWEDGSLQGEAYPWKLDHAYYKETCLIEAGYKLKNNKQAAIGTKFDPKDGWKTLQAPEINVARYRALVTPLNKCLPDGVGDEVCNWADVRSWFLKWVNDAGAINNSDLAHTVKSWPGLIATLKKRIADVKSTAKTVQDRTKSVSTKVAAVQKKVCQKNACKGFKGPSASKFLNNVNEALKTAKALGSIPAESDKSANMIPKLATRANAAVAALKPNPKSEHWKVLIEKGEIQSFKSIMKGFGRLLYDLPTAASQIKSGLTHLILLTKNATRGKKAASQIKTVLAPKFKENQELSKKKAVRDGFIQIQTIIKNDLKGPVDKLNKAIDALNTDLSKLVLRGKKLELTYGSIGYDRFNNWDFDYPCVEMITDTYTEGEFSEDFTYPVYSQCRFYSGKVSFVRHWVPYLKYRWV</sequence>
<dbReference type="EMBL" id="JAGPYM010000015">
    <property type="protein sequence ID" value="KAH6886864.1"/>
    <property type="molecule type" value="Genomic_DNA"/>
</dbReference>
<dbReference type="AlphaFoldDB" id="A0A9P8W0E9"/>
<accession>A0A9P8W0E9</accession>
<keyword evidence="3" id="KW-1185">Reference proteome</keyword>